<organism evidence="1 2">
    <name type="scientific">Rattus norvegicus</name>
    <name type="common">Rat</name>
    <dbReference type="NCBI Taxonomy" id="10116"/>
    <lineage>
        <taxon>Eukaryota</taxon>
        <taxon>Metazoa</taxon>
        <taxon>Chordata</taxon>
        <taxon>Craniata</taxon>
        <taxon>Vertebrata</taxon>
        <taxon>Euteleostomi</taxon>
        <taxon>Mammalia</taxon>
        <taxon>Eutheria</taxon>
        <taxon>Euarchontoglires</taxon>
        <taxon>Glires</taxon>
        <taxon>Rodentia</taxon>
        <taxon>Myomorpha</taxon>
        <taxon>Muroidea</taxon>
        <taxon>Muridae</taxon>
        <taxon>Murinae</taxon>
        <taxon>Rattus</taxon>
    </lineage>
</organism>
<evidence type="ECO:0000313" key="2">
    <source>
        <dbReference type="Proteomes" id="UP000234681"/>
    </source>
</evidence>
<accession>A6JES6</accession>
<proteinExistence type="predicted"/>
<name>A6JES6_RAT</name>
<evidence type="ECO:0000313" key="1">
    <source>
        <dbReference type="EMBL" id="EDL81820.1"/>
    </source>
</evidence>
<protein>
    <submittedName>
        <fullName evidence="1">RCG20924</fullName>
    </submittedName>
</protein>
<feature type="non-terminal residue" evidence="1">
    <location>
        <position position="13"/>
    </location>
</feature>
<sequence>MSCHSLLSGERER</sequence>
<gene>
    <name evidence="1" type="ORF">rCG_20924</name>
</gene>
<dbReference type="EMBL" id="CH473982">
    <property type="protein sequence ID" value="EDL81820.1"/>
    <property type="molecule type" value="Genomic_DNA"/>
</dbReference>
<reference evidence="2" key="1">
    <citation type="submission" date="2005-09" db="EMBL/GenBank/DDBJ databases">
        <authorList>
            <person name="Mural R.J."/>
            <person name="Li P.W."/>
            <person name="Adams M.D."/>
            <person name="Amanatides P.G."/>
            <person name="Baden-Tillson H."/>
            <person name="Barnstead M."/>
            <person name="Chin S.H."/>
            <person name="Dew I."/>
            <person name="Evans C.A."/>
            <person name="Ferriera S."/>
            <person name="Flanigan M."/>
            <person name="Fosler C."/>
            <person name="Glodek A."/>
            <person name="Gu Z."/>
            <person name="Holt R.A."/>
            <person name="Jennings D."/>
            <person name="Kraft C.L."/>
            <person name="Lu F."/>
            <person name="Nguyen T."/>
            <person name="Nusskern D.R."/>
            <person name="Pfannkoch C.M."/>
            <person name="Sitter C."/>
            <person name="Sutton G.G."/>
            <person name="Venter J.C."/>
            <person name="Wang Z."/>
            <person name="Woodage T."/>
            <person name="Zheng X.H."/>
            <person name="Zhong F."/>
        </authorList>
    </citation>
    <scope>NUCLEOTIDE SEQUENCE [LARGE SCALE GENOMIC DNA]</scope>
    <source>
        <strain>BN</strain>
        <strain evidence="2">Sprague-Dawley</strain>
    </source>
</reference>
<dbReference type="Proteomes" id="UP000234681">
    <property type="component" value="Chromosome 6"/>
</dbReference>